<dbReference type="AlphaFoldDB" id="A0A6B0UVT4"/>
<protein>
    <submittedName>
        <fullName evidence="1">Uncharacterized protein</fullName>
    </submittedName>
</protein>
<proteinExistence type="predicted"/>
<accession>A0A6B0UVT4</accession>
<reference evidence="1" key="1">
    <citation type="submission" date="2019-12" db="EMBL/GenBank/DDBJ databases">
        <title>An insight into the sialome of adult female Ixodes ricinus ticks feeding for 6 days.</title>
        <authorList>
            <person name="Perner J."/>
            <person name="Ribeiro J.M.C."/>
        </authorList>
    </citation>
    <scope>NUCLEOTIDE SEQUENCE</scope>
    <source>
        <strain evidence="1">Semi-engorged</strain>
        <tissue evidence="1">Salivary glands</tissue>
    </source>
</reference>
<name>A0A6B0UVT4_IXORI</name>
<dbReference type="EMBL" id="GIFC01011874">
    <property type="protein sequence ID" value="MXU93957.1"/>
    <property type="molecule type" value="Transcribed_RNA"/>
</dbReference>
<evidence type="ECO:0000313" key="1">
    <source>
        <dbReference type="EMBL" id="MXU93957.1"/>
    </source>
</evidence>
<sequence>MSLLPTSSVTIAVPLSTMSTMVLQALADSRSVGLMKLPAALFTTMSGRPSSFSQRSTAAATASGFLTSAATGKIWRQGFRPVLSLISLAVLSNTSCFLLTMATFAPSCANISVIPLPMPVPPPVIKATLLLKVPAGSMGVVTGGNMLWAEQNPR</sequence>
<organism evidence="1">
    <name type="scientific">Ixodes ricinus</name>
    <name type="common">Common tick</name>
    <name type="synonym">Acarus ricinus</name>
    <dbReference type="NCBI Taxonomy" id="34613"/>
    <lineage>
        <taxon>Eukaryota</taxon>
        <taxon>Metazoa</taxon>
        <taxon>Ecdysozoa</taxon>
        <taxon>Arthropoda</taxon>
        <taxon>Chelicerata</taxon>
        <taxon>Arachnida</taxon>
        <taxon>Acari</taxon>
        <taxon>Parasitiformes</taxon>
        <taxon>Ixodida</taxon>
        <taxon>Ixodoidea</taxon>
        <taxon>Ixodidae</taxon>
        <taxon>Ixodinae</taxon>
        <taxon>Ixodes</taxon>
    </lineage>
</organism>